<evidence type="ECO:0000313" key="1">
    <source>
        <dbReference type="EMBL" id="GJE88041.1"/>
    </source>
</evidence>
<evidence type="ECO:0000313" key="2">
    <source>
        <dbReference type="Proteomes" id="UP000703269"/>
    </source>
</evidence>
<dbReference type="Proteomes" id="UP000703269">
    <property type="component" value="Unassembled WGS sequence"/>
</dbReference>
<organism evidence="1 2">
    <name type="scientific">Phanerochaete sordida</name>
    <dbReference type="NCBI Taxonomy" id="48140"/>
    <lineage>
        <taxon>Eukaryota</taxon>
        <taxon>Fungi</taxon>
        <taxon>Dikarya</taxon>
        <taxon>Basidiomycota</taxon>
        <taxon>Agaricomycotina</taxon>
        <taxon>Agaricomycetes</taxon>
        <taxon>Polyporales</taxon>
        <taxon>Phanerochaetaceae</taxon>
        <taxon>Phanerochaete</taxon>
    </lineage>
</organism>
<dbReference type="EMBL" id="BPQB01000008">
    <property type="protein sequence ID" value="GJE88041.1"/>
    <property type="molecule type" value="Genomic_DNA"/>
</dbReference>
<accession>A0A9P3G4B8</accession>
<reference evidence="1 2" key="1">
    <citation type="submission" date="2021-08" db="EMBL/GenBank/DDBJ databases">
        <title>Draft Genome Sequence of Phanerochaete sordida strain YK-624.</title>
        <authorList>
            <person name="Mori T."/>
            <person name="Dohra H."/>
            <person name="Suzuki T."/>
            <person name="Kawagishi H."/>
            <person name="Hirai H."/>
        </authorList>
    </citation>
    <scope>NUCLEOTIDE SEQUENCE [LARGE SCALE GENOMIC DNA]</scope>
    <source>
        <strain evidence="1 2">YK-624</strain>
    </source>
</reference>
<comment type="caution">
    <text evidence="1">The sequence shown here is derived from an EMBL/GenBank/DDBJ whole genome shotgun (WGS) entry which is preliminary data.</text>
</comment>
<protein>
    <submittedName>
        <fullName evidence="1">Uncharacterized protein</fullName>
    </submittedName>
</protein>
<name>A0A9P3G4B8_9APHY</name>
<proteinExistence type="predicted"/>
<dbReference type="AlphaFoldDB" id="A0A9P3G4B8"/>
<gene>
    <name evidence="1" type="ORF">PsYK624_041240</name>
</gene>
<sequence length="122" mass="13690">MAFTIAGPNACPIDVPTFLAAVRRPLEELQFWRIEQLWADPQCPNVAHLVVNEYEGAPARYAGCVFWGEFPHFLVDGAYSVKKYWYMTQKAFLGDLPPGSKDILGAGSPMIFPQFKVAHNDE</sequence>
<keyword evidence="2" id="KW-1185">Reference proteome</keyword>